<dbReference type="Proteomes" id="UP000829354">
    <property type="component" value="Chromosome III"/>
</dbReference>
<dbReference type="AlphaFoldDB" id="A0AAE9EEP7"/>
<keyword evidence="2" id="KW-1185">Reference proteome</keyword>
<reference evidence="1 2" key="1">
    <citation type="submission" date="2022-04" db="EMBL/GenBank/DDBJ databases">
        <title>Chromosome-level reference genomes for two strains of Caenorhabditis briggsae: an improved platform for comparative genomics.</title>
        <authorList>
            <person name="Stevens L."/>
            <person name="Andersen E."/>
        </authorList>
    </citation>
    <scope>NUCLEOTIDE SEQUENCE [LARGE SCALE GENOMIC DNA]</scope>
    <source>
        <strain evidence="1">VX34</strain>
        <tissue evidence="1">Whole-organism</tissue>
    </source>
</reference>
<dbReference type="EMBL" id="CP092622">
    <property type="protein sequence ID" value="UMM21897.1"/>
    <property type="molecule type" value="Genomic_DNA"/>
</dbReference>
<evidence type="ECO:0000313" key="2">
    <source>
        <dbReference type="Proteomes" id="UP000829354"/>
    </source>
</evidence>
<organism evidence="1 2">
    <name type="scientific">Caenorhabditis briggsae</name>
    <dbReference type="NCBI Taxonomy" id="6238"/>
    <lineage>
        <taxon>Eukaryota</taxon>
        <taxon>Metazoa</taxon>
        <taxon>Ecdysozoa</taxon>
        <taxon>Nematoda</taxon>
        <taxon>Chromadorea</taxon>
        <taxon>Rhabditida</taxon>
        <taxon>Rhabditina</taxon>
        <taxon>Rhabditomorpha</taxon>
        <taxon>Rhabditoidea</taxon>
        <taxon>Rhabditidae</taxon>
        <taxon>Peloderinae</taxon>
        <taxon>Caenorhabditis</taxon>
    </lineage>
</organism>
<protein>
    <submittedName>
        <fullName evidence="1">Uncharacterized protein</fullName>
    </submittedName>
</protein>
<gene>
    <name evidence="1" type="ORF">L5515_003377</name>
</gene>
<name>A0AAE9EEP7_CAEBR</name>
<evidence type="ECO:0000313" key="1">
    <source>
        <dbReference type="EMBL" id="UMM21897.1"/>
    </source>
</evidence>
<proteinExistence type="predicted"/>
<sequence>MLLFFEECSLTKLLLQERLSLVQHLHLNRVHQSRLNMLKERSSLVQHLHITQLIVYIDCYKEQRLN</sequence>
<accession>A0AAE9EEP7</accession>